<name>A0A391P032_9FIRM</name>
<dbReference type="PANTHER" id="PTHR11106">
    <property type="entry name" value="GANGLIOSIDE INDUCED DIFFERENTIATION ASSOCIATED PROTEIN 2-RELATED"/>
    <property type="match status" value="1"/>
</dbReference>
<organism evidence="2 3">
    <name type="scientific">Mediterraneibacter butyricigenes</name>
    <dbReference type="NCBI Taxonomy" id="2316025"/>
    <lineage>
        <taxon>Bacteria</taxon>
        <taxon>Bacillati</taxon>
        <taxon>Bacillota</taxon>
        <taxon>Clostridia</taxon>
        <taxon>Lachnospirales</taxon>
        <taxon>Lachnospiraceae</taxon>
        <taxon>Mediterraneibacter</taxon>
    </lineage>
</organism>
<evidence type="ECO:0000259" key="1">
    <source>
        <dbReference type="PROSITE" id="PS51154"/>
    </source>
</evidence>
<dbReference type="InterPro" id="IPR002589">
    <property type="entry name" value="Macro_dom"/>
</dbReference>
<feature type="domain" description="Macro" evidence="1">
    <location>
        <begin position="1"/>
        <end position="127"/>
    </location>
</feature>
<evidence type="ECO:0000313" key="2">
    <source>
        <dbReference type="EMBL" id="GCA66250.1"/>
    </source>
</evidence>
<evidence type="ECO:0000313" key="3">
    <source>
        <dbReference type="Proteomes" id="UP000265643"/>
    </source>
</evidence>
<dbReference type="AlphaFoldDB" id="A0A391P032"/>
<gene>
    <name evidence="2" type="ORF">KGMB01110_06860</name>
</gene>
<dbReference type="Pfam" id="PF01661">
    <property type="entry name" value="Macro"/>
    <property type="match status" value="1"/>
</dbReference>
<dbReference type="PANTHER" id="PTHR11106:SF27">
    <property type="entry name" value="MACRO DOMAIN-CONTAINING PROTEIN"/>
    <property type="match status" value="1"/>
</dbReference>
<dbReference type="SUPFAM" id="SSF52949">
    <property type="entry name" value="Macro domain-like"/>
    <property type="match status" value="1"/>
</dbReference>
<dbReference type="Gene3D" id="3.40.220.10">
    <property type="entry name" value="Leucine Aminopeptidase, subunit E, domain 1"/>
    <property type="match status" value="1"/>
</dbReference>
<dbReference type="Proteomes" id="UP000265643">
    <property type="component" value="Unassembled WGS sequence"/>
</dbReference>
<proteinExistence type="predicted"/>
<sequence>MHEIMEKQGYEEPTGQAKITSGYNLPADYILHTVGPIVEWKVTGQDEELLASCYRKCLELAVAYGVKSIAFCCLSTGVFRFPFEKLAREHKNIQMIRLNLDDVAIPEDLDIRGIGIEGDLACVIPQL</sequence>
<keyword evidence="3" id="KW-1185">Reference proteome</keyword>
<protein>
    <recommendedName>
        <fullName evidence="1">Macro domain-containing protein</fullName>
    </recommendedName>
</protein>
<accession>A0A391P032</accession>
<dbReference type="InterPro" id="IPR043472">
    <property type="entry name" value="Macro_dom-like"/>
</dbReference>
<dbReference type="PROSITE" id="PS51154">
    <property type="entry name" value="MACRO"/>
    <property type="match status" value="1"/>
</dbReference>
<comment type="caution">
    <text evidence="2">The sequence shown here is derived from an EMBL/GenBank/DDBJ whole genome shotgun (WGS) entry which is preliminary data.</text>
</comment>
<reference evidence="3" key="1">
    <citation type="submission" date="2018-09" db="EMBL/GenBank/DDBJ databases">
        <title>Draft Genome Sequence of Mediterraneibacter sp. KCTC 15684.</title>
        <authorList>
            <person name="Kim J.S."/>
            <person name="Han K.I."/>
            <person name="Suh M.K."/>
            <person name="Lee K.C."/>
            <person name="Eom M.K."/>
            <person name="Lee J.H."/>
            <person name="Park S.H."/>
            <person name="Kang S.W."/>
            <person name="Park J.E."/>
            <person name="Oh B.S."/>
            <person name="Yu S.Y."/>
            <person name="Choi S.H."/>
            <person name="Lee D.H."/>
            <person name="Yoon H."/>
            <person name="Kim B."/>
            <person name="Yang S.J."/>
            <person name="Lee J.S."/>
        </authorList>
    </citation>
    <scope>NUCLEOTIDE SEQUENCE [LARGE SCALE GENOMIC DNA]</scope>
    <source>
        <strain evidence="3">KCTC 15684</strain>
    </source>
</reference>
<dbReference type="EMBL" id="BHGK01000001">
    <property type="protein sequence ID" value="GCA66250.1"/>
    <property type="molecule type" value="Genomic_DNA"/>
</dbReference>